<dbReference type="InterPro" id="IPR042108">
    <property type="entry name" value="GTPase_HflX_N_sf"/>
</dbReference>
<dbReference type="EMBL" id="MU069506">
    <property type="protein sequence ID" value="KAF5840666.1"/>
    <property type="molecule type" value="Genomic_DNA"/>
</dbReference>
<dbReference type="PANTHER" id="PTHR10229">
    <property type="entry name" value="GTP-BINDING PROTEIN HFLX"/>
    <property type="match status" value="1"/>
</dbReference>
<dbReference type="Proteomes" id="UP000815325">
    <property type="component" value="Unassembled WGS sequence"/>
</dbReference>
<evidence type="ECO:0000259" key="1">
    <source>
        <dbReference type="Pfam" id="PF13167"/>
    </source>
</evidence>
<protein>
    <submittedName>
        <fullName evidence="3">Uncharacterized protein</fullName>
    </submittedName>
</protein>
<evidence type="ECO:0000313" key="4">
    <source>
        <dbReference type="Proteomes" id="UP000815325"/>
    </source>
</evidence>
<dbReference type="Gene3D" id="3.40.50.11060">
    <property type="entry name" value="GTPase HflX, N-terminal domain"/>
    <property type="match status" value="1"/>
</dbReference>
<sequence>MLSHSPTTIPCSLEKGARILPRANPGQCRLARRGNSNPCRAQAPLEPVIARAVRETSLAPAQPEQGGKTEQGMMQMGLTREEIMELQKVLSLGRSAEQEEEMELNGNPDLTEDLQDTRERVYLVGVEVKSASGSSKKGAKYNIHDSLEELARLANTANLKVMGSTHQVLTTPNVATYVGSGKVAEIIQAVRAYGVETVIFDDELSPGQLRNLEKVLGCGNGSVRVCDRTALILDIFMQRAQTKEGKLQVELAQTEYQLPRLTRMWTHLDRVGGGGAVKGTGEKQIETDKRLLRNRISALRQDLDSVRTHRRNYRKRRQSAPIPVVALVGYTNAGKR</sequence>
<evidence type="ECO:0000259" key="2">
    <source>
        <dbReference type="Pfam" id="PF16360"/>
    </source>
</evidence>
<dbReference type="NCBIfam" id="TIGR03156">
    <property type="entry name" value="GTP_HflX"/>
    <property type="match status" value="1"/>
</dbReference>
<dbReference type="InterPro" id="IPR032305">
    <property type="entry name" value="GTP-bd_M"/>
</dbReference>
<feature type="domain" description="GTP-binding protein middle" evidence="2">
    <location>
        <begin position="239"/>
        <end position="317"/>
    </location>
</feature>
<dbReference type="PANTHER" id="PTHR10229:SF0">
    <property type="entry name" value="GTP-BINDING PROTEIN 6-RELATED"/>
    <property type="match status" value="1"/>
</dbReference>
<dbReference type="Gene3D" id="6.10.250.2860">
    <property type="match status" value="1"/>
</dbReference>
<gene>
    <name evidence="3" type="ORF">DUNSADRAFT_15909</name>
</gene>
<dbReference type="Pfam" id="PF13167">
    <property type="entry name" value="GTP-bdg_N"/>
    <property type="match status" value="1"/>
</dbReference>
<proteinExistence type="predicted"/>
<dbReference type="InterPro" id="IPR027417">
    <property type="entry name" value="P-loop_NTPase"/>
</dbReference>
<dbReference type="InterPro" id="IPR016496">
    <property type="entry name" value="GTPase_HflX"/>
</dbReference>
<keyword evidence="4" id="KW-1185">Reference proteome</keyword>
<dbReference type="Pfam" id="PF16360">
    <property type="entry name" value="GTP-bdg_M"/>
    <property type="match status" value="1"/>
</dbReference>
<dbReference type="SUPFAM" id="SSF52540">
    <property type="entry name" value="P-loop containing nucleoside triphosphate hydrolases"/>
    <property type="match status" value="1"/>
</dbReference>
<reference evidence="3" key="1">
    <citation type="submission" date="2017-08" db="EMBL/GenBank/DDBJ databases">
        <authorList>
            <person name="Polle J.E."/>
            <person name="Barry K."/>
            <person name="Cushman J."/>
            <person name="Schmutz J."/>
            <person name="Tran D."/>
            <person name="Hathwaick L.T."/>
            <person name="Yim W.C."/>
            <person name="Jenkins J."/>
            <person name="Mckie-Krisberg Z.M."/>
            <person name="Prochnik S."/>
            <person name="Lindquist E."/>
            <person name="Dockter R.B."/>
            <person name="Adam C."/>
            <person name="Molina H."/>
            <person name="Bunkerborg J."/>
            <person name="Jin E."/>
            <person name="Buchheim M."/>
            <person name="Magnuson J."/>
        </authorList>
    </citation>
    <scope>NUCLEOTIDE SEQUENCE</scope>
    <source>
        <strain evidence="3">CCAP 19/18</strain>
    </source>
</reference>
<name>A0ABQ7H1D5_DUNSA</name>
<feature type="domain" description="GTPase HflX N-terminal" evidence="1">
    <location>
        <begin position="145"/>
        <end position="236"/>
    </location>
</feature>
<organism evidence="3 4">
    <name type="scientific">Dunaliella salina</name>
    <name type="common">Green alga</name>
    <name type="synonym">Protococcus salinus</name>
    <dbReference type="NCBI Taxonomy" id="3046"/>
    <lineage>
        <taxon>Eukaryota</taxon>
        <taxon>Viridiplantae</taxon>
        <taxon>Chlorophyta</taxon>
        <taxon>core chlorophytes</taxon>
        <taxon>Chlorophyceae</taxon>
        <taxon>CS clade</taxon>
        <taxon>Chlamydomonadales</taxon>
        <taxon>Dunaliellaceae</taxon>
        <taxon>Dunaliella</taxon>
    </lineage>
</organism>
<dbReference type="InterPro" id="IPR025121">
    <property type="entry name" value="GTPase_HflX_N"/>
</dbReference>
<evidence type="ECO:0000313" key="3">
    <source>
        <dbReference type="EMBL" id="KAF5840666.1"/>
    </source>
</evidence>
<comment type="caution">
    <text evidence="3">The sequence shown here is derived from an EMBL/GenBank/DDBJ whole genome shotgun (WGS) entry which is preliminary data.</text>
</comment>
<accession>A0ABQ7H1D5</accession>